<dbReference type="GO" id="GO:0004637">
    <property type="term" value="F:phosphoribosylamine-glycine ligase activity"/>
    <property type="evidence" value="ECO:0007669"/>
    <property type="project" value="UniProtKB-UniRule"/>
</dbReference>
<evidence type="ECO:0000256" key="8">
    <source>
        <dbReference type="ARBA" id="ARBA00022755"/>
    </source>
</evidence>
<dbReference type="InterPro" id="IPR000115">
    <property type="entry name" value="PRibGlycinamide_synth"/>
</dbReference>
<organism evidence="17 18">
    <name type="scientific">Acidocella aminolytica 101 = DSM 11237</name>
    <dbReference type="NCBI Taxonomy" id="1120923"/>
    <lineage>
        <taxon>Bacteria</taxon>
        <taxon>Pseudomonadati</taxon>
        <taxon>Pseudomonadota</taxon>
        <taxon>Alphaproteobacteria</taxon>
        <taxon>Acetobacterales</taxon>
        <taxon>Acidocellaceae</taxon>
        <taxon>Acidocella</taxon>
    </lineage>
</organism>
<sequence length="423" mass="43927">MRVLIIGSGGREHALAWAIAKSPLLTKLFVAPGNPGTAQLAESVALRTSDIPSIVKFAQEQKIDLVVPGPEAPLVAGIADALAAAGIACFGPSAAAAQLEGSKIFTKEIADAAGIPTARWEKFTDANAAHAYLEEVGAPIVIKADGLAAGKGVVVAATLDEAHDAVTAIMEDKVHGAAGTSVVIEQCLVGEEISIFALCDGEEALFFGAAADHKRVGEGDTGPNTGGMGAIFNPPWATDETIRRSMEEIVRPALKEMVRRGTPFRGFLFAGLMVEADGPMLIEFNVRFGDPECETVLPMLESDLLATLKAAAEGRLSDAQAVWKQGGSATVVMCAKGYPGAYATGSEIHGLEEAGQVPGATIFHAGTMAEQGGILANGGRVLAVNAVGADLKEALSRAYQAIDQLDWEDGFCRRDIGRRALLG</sequence>
<evidence type="ECO:0000259" key="16">
    <source>
        <dbReference type="PROSITE" id="PS50975"/>
    </source>
</evidence>
<dbReference type="Gene3D" id="3.40.50.20">
    <property type="match status" value="1"/>
</dbReference>
<dbReference type="EC" id="6.3.4.13" evidence="4 14"/>
<dbReference type="Pfam" id="PF01071">
    <property type="entry name" value="GARS_A"/>
    <property type="match status" value="1"/>
</dbReference>
<dbReference type="UniPathway" id="UPA00074">
    <property type="reaction ID" value="UER00125"/>
</dbReference>
<dbReference type="SMART" id="SM01210">
    <property type="entry name" value="GARS_C"/>
    <property type="match status" value="1"/>
</dbReference>
<keyword evidence="5 14" id="KW-0436">Ligase</keyword>
<dbReference type="InterPro" id="IPR020561">
    <property type="entry name" value="PRibGlycinamid_synth_ATP-grasp"/>
</dbReference>
<gene>
    <name evidence="14" type="primary">purD</name>
    <name evidence="17" type="ORF">Aam_020_025</name>
</gene>
<dbReference type="SUPFAM" id="SSF52440">
    <property type="entry name" value="PreATP-grasp domain"/>
    <property type="match status" value="1"/>
</dbReference>
<dbReference type="InterPro" id="IPR016185">
    <property type="entry name" value="PreATP-grasp_dom_sf"/>
</dbReference>
<evidence type="ECO:0000256" key="13">
    <source>
        <dbReference type="ARBA" id="ARBA00042864"/>
    </source>
</evidence>
<comment type="similarity">
    <text evidence="11 14">Belongs to the GARS family.</text>
</comment>
<dbReference type="SMART" id="SM01209">
    <property type="entry name" value="GARS_A"/>
    <property type="match status" value="1"/>
</dbReference>
<dbReference type="HAMAP" id="MF_00138">
    <property type="entry name" value="GARS"/>
    <property type="match status" value="1"/>
</dbReference>
<evidence type="ECO:0000256" key="4">
    <source>
        <dbReference type="ARBA" id="ARBA00013255"/>
    </source>
</evidence>
<dbReference type="FunFam" id="3.30.1490.20:FF:000006">
    <property type="entry name" value="phosphoribosylamine--glycine ligase, chloroplastic-like"/>
    <property type="match status" value="1"/>
</dbReference>
<dbReference type="RefSeq" id="WP_048877851.1">
    <property type="nucleotide sequence ID" value="NZ_BANC01000020.1"/>
</dbReference>
<dbReference type="InterPro" id="IPR020559">
    <property type="entry name" value="PRibGlycinamide_synth_CS"/>
</dbReference>
<dbReference type="InterPro" id="IPR037123">
    <property type="entry name" value="PRibGlycinamide_synth_C_sf"/>
</dbReference>
<dbReference type="PANTHER" id="PTHR43472">
    <property type="entry name" value="PHOSPHORIBOSYLAMINE--GLYCINE LIGASE"/>
    <property type="match status" value="1"/>
</dbReference>
<dbReference type="InterPro" id="IPR011054">
    <property type="entry name" value="Rudment_hybrid_motif"/>
</dbReference>
<reference evidence="17 18" key="1">
    <citation type="submission" date="2012-11" db="EMBL/GenBank/DDBJ databases">
        <title>Whole genome sequence of Acidocella aminolytica 101 = DSM 11237.</title>
        <authorList>
            <person name="Azuma Y."/>
            <person name="Higashiura N."/>
            <person name="Hirakawa H."/>
            <person name="Matsushita K."/>
        </authorList>
    </citation>
    <scope>NUCLEOTIDE SEQUENCE [LARGE SCALE GENOMIC DNA]</scope>
    <source>
        <strain evidence="18">101 / DSM 11237</strain>
    </source>
</reference>
<dbReference type="FunFam" id="3.90.600.10:FF:000001">
    <property type="entry name" value="Trifunctional purine biosynthetic protein adenosine-3"/>
    <property type="match status" value="1"/>
</dbReference>
<dbReference type="STRING" id="1120923.SAMN02746095_00258"/>
<dbReference type="InterPro" id="IPR011761">
    <property type="entry name" value="ATP-grasp"/>
</dbReference>
<keyword evidence="6" id="KW-0479">Metal-binding</keyword>
<dbReference type="InterPro" id="IPR013815">
    <property type="entry name" value="ATP_grasp_subdomain_1"/>
</dbReference>
<dbReference type="GO" id="GO:0006189">
    <property type="term" value="P:'de novo' IMP biosynthetic process"/>
    <property type="evidence" value="ECO:0007669"/>
    <property type="project" value="UniProtKB-UniRule"/>
</dbReference>
<dbReference type="GO" id="GO:0046872">
    <property type="term" value="F:metal ion binding"/>
    <property type="evidence" value="ECO:0007669"/>
    <property type="project" value="UniProtKB-KW"/>
</dbReference>
<dbReference type="Gene3D" id="3.30.470.20">
    <property type="entry name" value="ATP-grasp fold, B domain"/>
    <property type="match status" value="1"/>
</dbReference>
<evidence type="ECO:0000256" key="5">
    <source>
        <dbReference type="ARBA" id="ARBA00022598"/>
    </source>
</evidence>
<protein>
    <recommendedName>
        <fullName evidence="4 14">Phosphoribosylamine--glycine ligase</fullName>
        <ecNumber evidence="4 14">6.3.4.13</ecNumber>
    </recommendedName>
    <alternativeName>
        <fullName evidence="14">GARS</fullName>
    </alternativeName>
    <alternativeName>
        <fullName evidence="12 14">Glycinamide ribonucleotide synthetase</fullName>
    </alternativeName>
    <alternativeName>
        <fullName evidence="13 14">Phosphoribosylglycinamide synthetase</fullName>
    </alternativeName>
</protein>
<keyword evidence="9 15" id="KW-0067">ATP-binding</keyword>
<evidence type="ECO:0000256" key="15">
    <source>
        <dbReference type="PROSITE-ProRule" id="PRU00409"/>
    </source>
</evidence>
<proteinExistence type="inferred from homology"/>
<dbReference type="GO" id="GO:0005524">
    <property type="term" value="F:ATP binding"/>
    <property type="evidence" value="ECO:0007669"/>
    <property type="project" value="UniProtKB-UniRule"/>
</dbReference>
<dbReference type="SUPFAM" id="SSF51246">
    <property type="entry name" value="Rudiment single hybrid motif"/>
    <property type="match status" value="1"/>
</dbReference>
<keyword evidence="8 14" id="KW-0658">Purine biosynthesis</keyword>
<dbReference type="FunFam" id="3.40.50.20:FF:000006">
    <property type="entry name" value="Phosphoribosylamine--glycine ligase, chloroplastic"/>
    <property type="match status" value="1"/>
</dbReference>
<dbReference type="PROSITE" id="PS00184">
    <property type="entry name" value="GARS"/>
    <property type="match status" value="1"/>
</dbReference>
<dbReference type="InterPro" id="IPR020562">
    <property type="entry name" value="PRibGlycinamide_synth_N"/>
</dbReference>
<evidence type="ECO:0000256" key="2">
    <source>
        <dbReference type="ARBA" id="ARBA00001946"/>
    </source>
</evidence>
<comment type="catalytic activity">
    <reaction evidence="14">
        <text>5-phospho-beta-D-ribosylamine + glycine + ATP = N(1)-(5-phospho-beta-D-ribosyl)glycinamide + ADP + phosphate + H(+)</text>
        <dbReference type="Rhea" id="RHEA:17453"/>
        <dbReference type="ChEBI" id="CHEBI:15378"/>
        <dbReference type="ChEBI" id="CHEBI:30616"/>
        <dbReference type="ChEBI" id="CHEBI:43474"/>
        <dbReference type="ChEBI" id="CHEBI:57305"/>
        <dbReference type="ChEBI" id="CHEBI:58681"/>
        <dbReference type="ChEBI" id="CHEBI:143788"/>
        <dbReference type="ChEBI" id="CHEBI:456216"/>
        <dbReference type="EC" id="6.3.4.13"/>
    </reaction>
</comment>
<dbReference type="InterPro" id="IPR020560">
    <property type="entry name" value="PRibGlycinamide_synth_C-dom"/>
</dbReference>
<name>A0A0D6PD33_9PROT</name>
<dbReference type="SUPFAM" id="SSF56059">
    <property type="entry name" value="Glutathione synthetase ATP-binding domain-like"/>
    <property type="match status" value="1"/>
</dbReference>
<evidence type="ECO:0000256" key="7">
    <source>
        <dbReference type="ARBA" id="ARBA00022741"/>
    </source>
</evidence>
<comment type="cofactor">
    <cofactor evidence="1">
        <name>Mn(2+)</name>
        <dbReference type="ChEBI" id="CHEBI:29035"/>
    </cofactor>
</comment>
<feature type="domain" description="ATP-grasp" evidence="16">
    <location>
        <begin position="107"/>
        <end position="313"/>
    </location>
</feature>
<dbReference type="Gene3D" id="3.30.1490.20">
    <property type="entry name" value="ATP-grasp fold, A domain"/>
    <property type="match status" value="1"/>
</dbReference>
<dbReference type="Pfam" id="PF02843">
    <property type="entry name" value="GARS_C"/>
    <property type="match status" value="1"/>
</dbReference>
<dbReference type="NCBIfam" id="TIGR00877">
    <property type="entry name" value="purD"/>
    <property type="match status" value="1"/>
</dbReference>
<evidence type="ECO:0000256" key="11">
    <source>
        <dbReference type="ARBA" id="ARBA00038345"/>
    </source>
</evidence>
<evidence type="ECO:0000256" key="12">
    <source>
        <dbReference type="ARBA" id="ARBA00042242"/>
    </source>
</evidence>
<evidence type="ECO:0000256" key="6">
    <source>
        <dbReference type="ARBA" id="ARBA00022723"/>
    </source>
</evidence>
<dbReference type="Pfam" id="PF02844">
    <property type="entry name" value="GARS_N"/>
    <property type="match status" value="1"/>
</dbReference>
<keyword evidence="7 15" id="KW-0547">Nucleotide-binding</keyword>
<evidence type="ECO:0000256" key="1">
    <source>
        <dbReference type="ARBA" id="ARBA00001936"/>
    </source>
</evidence>
<evidence type="ECO:0000256" key="3">
    <source>
        <dbReference type="ARBA" id="ARBA00005174"/>
    </source>
</evidence>
<dbReference type="PANTHER" id="PTHR43472:SF1">
    <property type="entry name" value="PHOSPHORIBOSYLAMINE--GLYCINE LIGASE, CHLOROPLASTIC"/>
    <property type="match status" value="1"/>
</dbReference>
<accession>A0A0D6PD33</accession>
<evidence type="ECO:0000313" key="18">
    <source>
        <dbReference type="Proteomes" id="UP000032668"/>
    </source>
</evidence>
<evidence type="ECO:0000313" key="17">
    <source>
        <dbReference type="EMBL" id="GAN79261.1"/>
    </source>
</evidence>
<dbReference type="OrthoDB" id="9807240at2"/>
<comment type="cofactor">
    <cofactor evidence="2">
        <name>Mg(2+)</name>
        <dbReference type="ChEBI" id="CHEBI:18420"/>
    </cofactor>
</comment>
<evidence type="ECO:0000256" key="9">
    <source>
        <dbReference type="ARBA" id="ARBA00022840"/>
    </source>
</evidence>
<dbReference type="Proteomes" id="UP000032668">
    <property type="component" value="Unassembled WGS sequence"/>
</dbReference>
<dbReference type="EMBL" id="BANC01000020">
    <property type="protein sequence ID" value="GAN79261.1"/>
    <property type="molecule type" value="Genomic_DNA"/>
</dbReference>
<comment type="pathway">
    <text evidence="3 14">Purine metabolism; IMP biosynthesis via de novo pathway; N(1)-(5-phospho-D-ribosyl)glycinamide from 5-phospho-alpha-D-ribose 1-diphosphate: step 2/2.</text>
</comment>
<evidence type="ECO:0000256" key="14">
    <source>
        <dbReference type="HAMAP-Rule" id="MF_00138"/>
    </source>
</evidence>
<comment type="caution">
    <text evidence="17">The sequence shown here is derived from an EMBL/GenBank/DDBJ whole genome shotgun (WGS) entry which is preliminary data.</text>
</comment>
<dbReference type="PROSITE" id="PS50975">
    <property type="entry name" value="ATP_GRASP"/>
    <property type="match status" value="1"/>
</dbReference>
<dbReference type="Gene3D" id="3.90.600.10">
    <property type="entry name" value="Phosphoribosylglycinamide synthetase, C-terminal domain"/>
    <property type="match status" value="1"/>
</dbReference>
<evidence type="ECO:0000256" key="10">
    <source>
        <dbReference type="ARBA" id="ARBA00023211"/>
    </source>
</evidence>
<keyword evidence="10" id="KW-0464">Manganese</keyword>
<dbReference type="AlphaFoldDB" id="A0A0D6PD33"/>
<dbReference type="GO" id="GO:0009113">
    <property type="term" value="P:purine nucleobase biosynthetic process"/>
    <property type="evidence" value="ECO:0007669"/>
    <property type="project" value="InterPro"/>
</dbReference>
<keyword evidence="18" id="KW-1185">Reference proteome</keyword>